<dbReference type="KEGG" id="sco:SCO5332"/>
<accession>Q8CJR7</accession>
<dbReference type="EMBL" id="AL939123">
    <property type="protein sequence ID" value="CAD55350.1"/>
    <property type="molecule type" value="Genomic_DNA"/>
</dbReference>
<dbReference type="PhylomeDB" id="Q8CJR7"/>
<evidence type="ECO:0000313" key="1">
    <source>
        <dbReference type="EMBL" id="CAD55350.1"/>
    </source>
</evidence>
<dbReference type="EMBL" id="AL645882">
    <property type="protein sequence ID" value="CAD55350.1"/>
    <property type="molecule type" value="Genomic_DNA"/>
</dbReference>
<reference evidence="1 2" key="2">
    <citation type="journal article" date="2002" name="Nature">
        <title>Complete genome sequence of the model actinomycete Streptomyces coelicolor A3(2).</title>
        <authorList>
            <person name="Bentley S.D."/>
            <person name="Chater K.F."/>
            <person name="Cerdeno-Tarraga A.M."/>
            <person name="Challis G.L."/>
            <person name="Thomson N.R."/>
            <person name="James K.D."/>
            <person name="Harris D.E."/>
            <person name="Quail M.A."/>
            <person name="Kieser H."/>
            <person name="Harper D."/>
            <person name="Bateman A."/>
            <person name="Brown S."/>
            <person name="Chandra G."/>
            <person name="Chen C.W."/>
            <person name="Collins M."/>
            <person name="Cronin A."/>
            <person name="Fraser A."/>
            <person name="Goble A."/>
            <person name="Hidalgo J."/>
            <person name="Hornsby T."/>
            <person name="Howarth S."/>
            <person name="Huang C.H."/>
            <person name="Kieser T."/>
            <person name="Larke L."/>
            <person name="Murphy L."/>
            <person name="Oliver K."/>
            <person name="O'Neil S."/>
            <person name="Rabbinowitsch E."/>
            <person name="Rajandream M.A."/>
            <person name="Rutherford K."/>
            <person name="Rutter S."/>
            <person name="Seeger K."/>
            <person name="Saunders D."/>
            <person name="Sharp S."/>
            <person name="Squares R."/>
            <person name="Squares S."/>
            <person name="Taylor K."/>
            <person name="Warren T."/>
            <person name="Wietzorrek A."/>
            <person name="Woodward J."/>
            <person name="Barrell B.G."/>
            <person name="Parkhill J."/>
            <person name="Hopwood D.A."/>
        </authorList>
    </citation>
    <scope>NUCLEOTIDE SEQUENCE [LARGE SCALE GENOMIC DNA]</scope>
    <source>
        <strain evidence="2">ATCC BAA-471 / A3(2) / M145</strain>
    </source>
</reference>
<dbReference type="AlphaFoldDB" id="Q8CJR7"/>
<evidence type="ECO:0008006" key="3">
    <source>
        <dbReference type="Google" id="ProtNLM"/>
    </source>
</evidence>
<dbReference type="PIR" id="T35598">
    <property type="entry name" value="T35598"/>
</dbReference>
<keyword evidence="2" id="KW-1185">Reference proteome</keyword>
<dbReference type="HOGENOM" id="CLU_044710_0_0_11"/>
<dbReference type="OrthoDB" id="6691177at2"/>
<dbReference type="eggNOG" id="ENOG502ZABR">
    <property type="taxonomic scope" value="Bacteria"/>
</dbReference>
<dbReference type="Proteomes" id="UP000001973">
    <property type="component" value="Chromosome"/>
</dbReference>
<proteinExistence type="predicted"/>
<sequence length="503" mass="56627">MFRNPGGFVRVSEYYGIGRSQGALDFVDVDITDDVPVYIDPGMIRHLPDDWGKECLLMLTTFFDSVLDAVRKNDKKRARYLLGHLGEPNETHLGFSAGRSAGRGFGKQMGVTLAEKLAASQAAQTGLIEDLEDTAFFIEKVGKDIVSDITTNIIRGPLIAYTQQMATVFGIPMEEGVASGAAWNPHSQDWEHGYVRLPIAGDRKLLLVPKVIVRRDLHMSRSEYYRNHLVPALQSEELDKPSSRLVRTLKDGSRRVWVGDIKAHYGSTKPDVTRESLLRPDIYANYREIKRKSAPPPISHGELSEISNTPLPDYEKLLTDVLQTPAGKDSAGEYHRRIEALLSAVFYPSLVMPELEEELHAGRKRVDISYTNVAQSGFFAFLGKHKIKSTYVMVECKNYGKEVGNPELDQLSSRFSPLRGQFGILACRSFEDKDRFLKRCRDTALDYRGFVIALDDDDLRELVADVLEAVNWIPADPPPAEPEVQPRVENYPLLFRRFKALVN</sequence>
<gene>
    <name evidence="1" type="ordered locus">SCO5332</name>
    <name evidence="1" type="ORF">SC6G9.01c</name>
    <name evidence="1" type="ORF">SCBAC5H2.01</name>
</gene>
<dbReference type="PaxDb" id="100226-SCO5332"/>
<name>Q8CJR7_STRCO</name>
<organism evidence="1 2">
    <name type="scientific">Streptomyces coelicolor (strain ATCC BAA-471 / A3(2) / M145)</name>
    <dbReference type="NCBI Taxonomy" id="100226"/>
    <lineage>
        <taxon>Bacteria</taxon>
        <taxon>Bacillati</taxon>
        <taxon>Actinomycetota</taxon>
        <taxon>Actinomycetes</taxon>
        <taxon>Kitasatosporales</taxon>
        <taxon>Streptomycetaceae</taxon>
        <taxon>Streptomyces</taxon>
        <taxon>Streptomyces albidoflavus group</taxon>
    </lineage>
</organism>
<dbReference type="InParanoid" id="Q8CJR7"/>
<protein>
    <recommendedName>
        <fullName evidence="3">Restriction endonuclease type IV Mrr domain-containing protein</fullName>
    </recommendedName>
</protein>
<evidence type="ECO:0000313" key="2">
    <source>
        <dbReference type="Proteomes" id="UP000001973"/>
    </source>
</evidence>
<reference evidence="1 2" key="1">
    <citation type="journal article" date="1996" name="Mol. Microbiol.">
        <title>A set of ordered cosmids and a detailed genetic and physical map for the 8 Mb Streptomyces coelicolor A3(2) chromosome.</title>
        <authorList>
            <person name="Redenbach M."/>
            <person name="Kieser H.M."/>
            <person name="Denapaite D."/>
            <person name="Eichner A."/>
            <person name="Cullum J."/>
            <person name="Kinashi H."/>
            <person name="Hopwood D.A."/>
        </authorList>
    </citation>
    <scope>NUCLEOTIDE SEQUENCE [LARGE SCALE GENOMIC DNA]</scope>
    <source>
        <strain evidence="2">ATCC BAA-471 / A3(2) / M145</strain>
    </source>
</reference>
<dbReference type="STRING" id="100226.gene:17762983"/>